<dbReference type="AlphaFoldDB" id="A0AAN5CQ45"/>
<gene>
    <name evidence="2" type="ORF">PMAYCL1PPCAC_18713</name>
</gene>
<feature type="non-terminal residue" evidence="2">
    <location>
        <position position="1"/>
    </location>
</feature>
<accession>A0AAN5CQ45</accession>
<dbReference type="InterPro" id="IPR036736">
    <property type="entry name" value="ACP-like_sf"/>
</dbReference>
<dbReference type="EMBL" id="BTRK01000004">
    <property type="protein sequence ID" value="GMR48518.1"/>
    <property type="molecule type" value="Genomic_DNA"/>
</dbReference>
<dbReference type="InterPro" id="IPR001242">
    <property type="entry name" value="Condensation_dom"/>
</dbReference>
<sequence>SMHSTVFSTISHFLGRFTTEPITSAASTIDLGLDSIHLSELEFELSRVYPEANFQYGFILQLSTIGSIVQFVEGRIESQRGEEGRVDVHLLPLSAVQRRILFLCCLHPENSRQFEERISFSAKIIDRRRLERSIRRIVMRHSILRTIYEAEREFALSATESFLLFDESKLELINEFIDIEKEPPIRVHLESNAEEYTVVILFHHIAVDGRSIRIFLQELKNLYESPSSSLKIPRQYIEE</sequence>
<dbReference type="PANTHER" id="PTHR45527:SF1">
    <property type="entry name" value="FATTY ACID SYNTHASE"/>
    <property type="match status" value="1"/>
</dbReference>
<protein>
    <recommendedName>
        <fullName evidence="1">Condensation domain-containing protein</fullName>
    </recommendedName>
</protein>
<evidence type="ECO:0000313" key="2">
    <source>
        <dbReference type="EMBL" id="GMR48518.1"/>
    </source>
</evidence>
<comment type="caution">
    <text evidence="2">The sequence shown here is derived from an EMBL/GenBank/DDBJ whole genome shotgun (WGS) entry which is preliminary data.</text>
</comment>
<dbReference type="GO" id="GO:0005737">
    <property type="term" value="C:cytoplasm"/>
    <property type="evidence" value="ECO:0007669"/>
    <property type="project" value="TreeGrafter"/>
</dbReference>
<name>A0AAN5CQ45_9BILA</name>
<dbReference type="GO" id="GO:0043041">
    <property type="term" value="P:amino acid activation for nonribosomal peptide biosynthetic process"/>
    <property type="evidence" value="ECO:0007669"/>
    <property type="project" value="TreeGrafter"/>
</dbReference>
<dbReference type="Pfam" id="PF00668">
    <property type="entry name" value="Condensation"/>
    <property type="match status" value="1"/>
</dbReference>
<feature type="domain" description="Condensation" evidence="1">
    <location>
        <begin position="91"/>
        <end position="228"/>
    </location>
</feature>
<dbReference type="SUPFAM" id="SSF47336">
    <property type="entry name" value="ACP-like"/>
    <property type="match status" value="1"/>
</dbReference>
<proteinExistence type="predicted"/>
<dbReference type="GO" id="GO:0031177">
    <property type="term" value="F:phosphopantetheine binding"/>
    <property type="evidence" value="ECO:0007669"/>
    <property type="project" value="TreeGrafter"/>
</dbReference>
<dbReference type="GO" id="GO:0003824">
    <property type="term" value="F:catalytic activity"/>
    <property type="evidence" value="ECO:0007669"/>
    <property type="project" value="InterPro"/>
</dbReference>
<dbReference type="SUPFAM" id="SSF52777">
    <property type="entry name" value="CoA-dependent acyltransferases"/>
    <property type="match status" value="1"/>
</dbReference>
<dbReference type="PANTHER" id="PTHR45527">
    <property type="entry name" value="NONRIBOSOMAL PEPTIDE SYNTHETASE"/>
    <property type="match status" value="1"/>
</dbReference>
<evidence type="ECO:0000313" key="3">
    <source>
        <dbReference type="Proteomes" id="UP001328107"/>
    </source>
</evidence>
<organism evidence="2 3">
    <name type="scientific">Pristionchus mayeri</name>
    <dbReference type="NCBI Taxonomy" id="1317129"/>
    <lineage>
        <taxon>Eukaryota</taxon>
        <taxon>Metazoa</taxon>
        <taxon>Ecdysozoa</taxon>
        <taxon>Nematoda</taxon>
        <taxon>Chromadorea</taxon>
        <taxon>Rhabditida</taxon>
        <taxon>Rhabditina</taxon>
        <taxon>Diplogasteromorpha</taxon>
        <taxon>Diplogasteroidea</taxon>
        <taxon>Neodiplogasteridae</taxon>
        <taxon>Pristionchus</taxon>
    </lineage>
</organism>
<dbReference type="GO" id="GO:0044550">
    <property type="term" value="P:secondary metabolite biosynthetic process"/>
    <property type="evidence" value="ECO:0007669"/>
    <property type="project" value="TreeGrafter"/>
</dbReference>
<evidence type="ECO:0000259" key="1">
    <source>
        <dbReference type="Pfam" id="PF00668"/>
    </source>
</evidence>
<keyword evidence="3" id="KW-1185">Reference proteome</keyword>
<reference evidence="3" key="1">
    <citation type="submission" date="2022-10" db="EMBL/GenBank/DDBJ databases">
        <title>Genome assembly of Pristionchus species.</title>
        <authorList>
            <person name="Yoshida K."/>
            <person name="Sommer R.J."/>
        </authorList>
    </citation>
    <scope>NUCLEOTIDE SEQUENCE [LARGE SCALE GENOMIC DNA]</scope>
    <source>
        <strain evidence="3">RS5460</strain>
    </source>
</reference>
<feature type="non-terminal residue" evidence="2">
    <location>
        <position position="239"/>
    </location>
</feature>
<dbReference type="Proteomes" id="UP001328107">
    <property type="component" value="Unassembled WGS sequence"/>
</dbReference>
<dbReference type="Gene3D" id="3.30.559.10">
    <property type="entry name" value="Chloramphenicol acetyltransferase-like domain"/>
    <property type="match status" value="1"/>
</dbReference>
<dbReference type="InterPro" id="IPR023213">
    <property type="entry name" value="CAT-like_dom_sf"/>
</dbReference>